<name>A0A8S1R7D3_9CILI</name>
<proteinExistence type="predicted"/>
<keyword evidence="2" id="KW-1185">Reference proteome</keyword>
<evidence type="ECO:0000313" key="2">
    <source>
        <dbReference type="Proteomes" id="UP000692954"/>
    </source>
</evidence>
<reference evidence="1" key="1">
    <citation type="submission" date="2021-01" db="EMBL/GenBank/DDBJ databases">
        <authorList>
            <consortium name="Genoscope - CEA"/>
            <person name="William W."/>
        </authorList>
    </citation>
    <scope>NUCLEOTIDE SEQUENCE</scope>
</reference>
<protein>
    <submittedName>
        <fullName evidence="1">Uncharacterized protein</fullName>
    </submittedName>
</protein>
<dbReference type="EMBL" id="CAJJDN010000144">
    <property type="protein sequence ID" value="CAD8123447.1"/>
    <property type="molecule type" value="Genomic_DNA"/>
</dbReference>
<organism evidence="1 2">
    <name type="scientific">Paramecium sonneborni</name>
    <dbReference type="NCBI Taxonomy" id="65129"/>
    <lineage>
        <taxon>Eukaryota</taxon>
        <taxon>Sar</taxon>
        <taxon>Alveolata</taxon>
        <taxon>Ciliophora</taxon>
        <taxon>Intramacronucleata</taxon>
        <taxon>Oligohymenophorea</taxon>
        <taxon>Peniculida</taxon>
        <taxon>Parameciidae</taxon>
        <taxon>Paramecium</taxon>
    </lineage>
</organism>
<accession>A0A8S1R7D3</accession>
<sequence>MNKNKYLMQSTTIINLKSIDFQSKLVYIQNQLKYKESLQQWKQYQKDVTEQEVKMLNQELEINKNSKNKHQFRQICFLNNSIYFYYLIQQYKDAKLRQTKKIQGQLFADILDSIQDLTQNKYASDKNYDIKIQNEQKKKKKGRKPKTLKSLVKLINKKNYHRNQRKNILNQNKKQKG</sequence>
<evidence type="ECO:0000313" key="1">
    <source>
        <dbReference type="EMBL" id="CAD8123447.1"/>
    </source>
</evidence>
<gene>
    <name evidence="1" type="ORF">PSON_ATCC_30995.1.T1440157</name>
</gene>
<dbReference type="AlphaFoldDB" id="A0A8S1R7D3"/>
<dbReference type="Proteomes" id="UP000692954">
    <property type="component" value="Unassembled WGS sequence"/>
</dbReference>
<comment type="caution">
    <text evidence="1">The sequence shown here is derived from an EMBL/GenBank/DDBJ whole genome shotgun (WGS) entry which is preliminary data.</text>
</comment>